<gene>
    <name evidence="2" type="ORF">SAMN05443292_2282</name>
</gene>
<evidence type="ECO:0000256" key="1">
    <source>
        <dbReference type="SAM" id="SignalP"/>
    </source>
</evidence>
<dbReference type="OrthoDB" id="1118003at2"/>
<feature type="chain" id="PRO_5011458733" description="Outer membrane protein beta-barrel domain-containing protein" evidence="1">
    <location>
        <begin position="23"/>
        <end position="172"/>
    </location>
</feature>
<dbReference type="Proteomes" id="UP000198931">
    <property type="component" value="Unassembled WGS sequence"/>
</dbReference>
<dbReference type="RefSeq" id="WP_090080663.1">
    <property type="nucleotide sequence ID" value="NZ_FOQT01000004.1"/>
</dbReference>
<dbReference type="InterPro" id="IPR046588">
    <property type="entry name" value="DUF6646"/>
</dbReference>
<dbReference type="Pfam" id="PF20351">
    <property type="entry name" value="DUF6646"/>
    <property type="match status" value="1"/>
</dbReference>
<proteinExistence type="predicted"/>
<protein>
    <recommendedName>
        <fullName evidence="4">Outer membrane protein beta-barrel domain-containing protein</fullName>
    </recommendedName>
</protein>
<dbReference type="STRING" id="1125876.SAMN05443292_2282"/>
<evidence type="ECO:0000313" key="3">
    <source>
        <dbReference type="Proteomes" id="UP000198931"/>
    </source>
</evidence>
<evidence type="ECO:0008006" key="4">
    <source>
        <dbReference type="Google" id="ProtNLM"/>
    </source>
</evidence>
<name>A0A1I3HLN7_9FLAO</name>
<feature type="signal peptide" evidence="1">
    <location>
        <begin position="1"/>
        <end position="22"/>
    </location>
</feature>
<dbReference type="EMBL" id="FOQT01000004">
    <property type="protein sequence ID" value="SFI36688.1"/>
    <property type="molecule type" value="Genomic_DNA"/>
</dbReference>
<organism evidence="2 3">
    <name type="scientific">Halpernia frigidisoli</name>
    <dbReference type="NCBI Taxonomy" id="1125876"/>
    <lineage>
        <taxon>Bacteria</taxon>
        <taxon>Pseudomonadati</taxon>
        <taxon>Bacteroidota</taxon>
        <taxon>Flavobacteriia</taxon>
        <taxon>Flavobacteriales</taxon>
        <taxon>Weeksellaceae</taxon>
        <taxon>Chryseobacterium group</taxon>
        <taxon>Halpernia</taxon>
    </lineage>
</organism>
<evidence type="ECO:0000313" key="2">
    <source>
        <dbReference type="EMBL" id="SFI36688.1"/>
    </source>
</evidence>
<keyword evidence="1" id="KW-0732">Signal</keyword>
<keyword evidence="3" id="KW-1185">Reference proteome</keyword>
<reference evidence="2 3" key="1">
    <citation type="submission" date="2016-10" db="EMBL/GenBank/DDBJ databases">
        <authorList>
            <person name="de Groot N.N."/>
        </authorList>
    </citation>
    <scope>NUCLEOTIDE SEQUENCE [LARGE SCALE GENOMIC DNA]</scope>
    <source>
        <strain evidence="2 3">DSM 26000</strain>
    </source>
</reference>
<sequence>MKTFLAGIFLLIIGFANSQTTAYTGENDLKAQLGADLQRKNALGAVATIDYGLSEYFSVGLQSAYIFKAKEIDGTPLQFKDRFDAKIRLSASLGDTFRFPENMDFYPGINVGLRDVGGHIGFRYYFNNGIGLFTEGQFVIEKYTNTIESNNRLNNQFAVLAGLTFDLHHEPN</sequence>
<dbReference type="AlphaFoldDB" id="A0A1I3HLN7"/>
<accession>A0A1I3HLN7</accession>